<organism evidence="1 2">
    <name type="scientific">Ataeniobius toweri</name>
    <dbReference type="NCBI Taxonomy" id="208326"/>
    <lineage>
        <taxon>Eukaryota</taxon>
        <taxon>Metazoa</taxon>
        <taxon>Chordata</taxon>
        <taxon>Craniata</taxon>
        <taxon>Vertebrata</taxon>
        <taxon>Euteleostomi</taxon>
        <taxon>Actinopterygii</taxon>
        <taxon>Neopterygii</taxon>
        <taxon>Teleostei</taxon>
        <taxon>Neoteleostei</taxon>
        <taxon>Acanthomorphata</taxon>
        <taxon>Ovalentaria</taxon>
        <taxon>Atherinomorphae</taxon>
        <taxon>Cyprinodontiformes</taxon>
        <taxon>Goodeidae</taxon>
        <taxon>Ataeniobius</taxon>
    </lineage>
</organism>
<keyword evidence="2" id="KW-1185">Reference proteome</keyword>
<sequence>MALDALTPASVHSLRLPQIFEWISPDNPLKVLVFPVACSPLPITLLPSTQFSTNMLGYRTLRTTFFFSNDCLWLPLLVKGVGKRLLDICQVGSLPHDCVTYDPE</sequence>
<accession>A0ABU7A5N4</accession>
<gene>
    <name evidence="1" type="ORF">ATANTOWER_011281</name>
</gene>
<dbReference type="EMBL" id="JAHUTI010002456">
    <property type="protein sequence ID" value="MED6233402.1"/>
    <property type="molecule type" value="Genomic_DNA"/>
</dbReference>
<evidence type="ECO:0000313" key="1">
    <source>
        <dbReference type="EMBL" id="MED6233402.1"/>
    </source>
</evidence>
<dbReference type="Proteomes" id="UP001345963">
    <property type="component" value="Unassembled WGS sequence"/>
</dbReference>
<reference evidence="1 2" key="1">
    <citation type="submission" date="2021-07" db="EMBL/GenBank/DDBJ databases">
        <authorList>
            <person name="Palmer J.M."/>
        </authorList>
    </citation>
    <scope>NUCLEOTIDE SEQUENCE [LARGE SCALE GENOMIC DNA]</scope>
    <source>
        <strain evidence="1 2">AT_MEX2019</strain>
        <tissue evidence="1">Muscle</tissue>
    </source>
</reference>
<proteinExistence type="predicted"/>
<name>A0ABU7A5N4_9TELE</name>
<evidence type="ECO:0000313" key="2">
    <source>
        <dbReference type="Proteomes" id="UP001345963"/>
    </source>
</evidence>
<comment type="caution">
    <text evidence="1">The sequence shown here is derived from an EMBL/GenBank/DDBJ whole genome shotgun (WGS) entry which is preliminary data.</text>
</comment>
<protein>
    <submittedName>
        <fullName evidence="1">Uncharacterized protein</fullName>
    </submittedName>
</protein>